<organism evidence="1 2">
    <name type="scientific">Trichinella nelsoni</name>
    <dbReference type="NCBI Taxonomy" id="6336"/>
    <lineage>
        <taxon>Eukaryota</taxon>
        <taxon>Metazoa</taxon>
        <taxon>Ecdysozoa</taxon>
        <taxon>Nematoda</taxon>
        <taxon>Enoplea</taxon>
        <taxon>Dorylaimia</taxon>
        <taxon>Trichinellida</taxon>
        <taxon>Trichinellidae</taxon>
        <taxon>Trichinella</taxon>
    </lineage>
</organism>
<dbReference type="OrthoDB" id="5932700at2759"/>
<sequence>MTCLLFANVKATMTAEIEQDVQVEKQSRLVVRGVLRQAHPWSSIKRKRGRKITEDGLNDSIRMKCEESIWPADIATLQWALVRKAMSTRCIVAWYCFTFRQQCLLNDASPAKFFPVNTTWEISVDEYNFIFRNHSSVEEYSELGRRACVIQNVAFCPILQRTIVDTASLCCPHAGMVNFGRGMLDIGKMEETFRERRRGNLEINKIENGRLNMDHSLNALARQVE</sequence>
<reference evidence="1 2" key="1">
    <citation type="submission" date="2015-01" db="EMBL/GenBank/DDBJ databases">
        <title>Evolution of Trichinella species and genotypes.</title>
        <authorList>
            <person name="Korhonen P.K."/>
            <person name="Edoardo P."/>
            <person name="Giuseppe L.R."/>
            <person name="Gasser R.B."/>
        </authorList>
    </citation>
    <scope>NUCLEOTIDE SEQUENCE [LARGE SCALE GENOMIC DNA]</scope>
    <source>
        <strain evidence="1">ISS37</strain>
    </source>
</reference>
<proteinExistence type="predicted"/>
<evidence type="ECO:0000313" key="1">
    <source>
        <dbReference type="EMBL" id="KRX20612.1"/>
    </source>
</evidence>
<dbReference type="Proteomes" id="UP000054630">
    <property type="component" value="Unassembled WGS sequence"/>
</dbReference>
<comment type="caution">
    <text evidence="1">The sequence shown here is derived from an EMBL/GenBank/DDBJ whole genome shotgun (WGS) entry which is preliminary data.</text>
</comment>
<keyword evidence="2" id="KW-1185">Reference proteome</keyword>
<accession>A0A0V0S1Q3</accession>
<dbReference type="EMBL" id="JYDL01000047">
    <property type="protein sequence ID" value="KRX20612.1"/>
    <property type="molecule type" value="Genomic_DNA"/>
</dbReference>
<protein>
    <submittedName>
        <fullName evidence="1">Uncharacterized protein</fullName>
    </submittedName>
</protein>
<gene>
    <name evidence="1" type="ORF">T07_13529</name>
</gene>
<evidence type="ECO:0000313" key="2">
    <source>
        <dbReference type="Proteomes" id="UP000054630"/>
    </source>
</evidence>
<dbReference type="AlphaFoldDB" id="A0A0V0S1Q3"/>
<name>A0A0V0S1Q3_9BILA</name>